<dbReference type="InterPro" id="IPR024516">
    <property type="entry name" value="Mce_C"/>
</dbReference>
<dbReference type="NCBIfam" id="TIGR00996">
    <property type="entry name" value="Mtu_fam_mce"/>
    <property type="match status" value="1"/>
</dbReference>
<organism evidence="4 5">
    <name type="scientific">Rhodococcus coprophilus</name>
    <dbReference type="NCBI Taxonomy" id="38310"/>
    <lineage>
        <taxon>Bacteria</taxon>
        <taxon>Bacillati</taxon>
        <taxon>Actinomycetota</taxon>
        <taxon>Actinomycetes</taxon>
        <taxon>Mycobacteriales</taxon>
        <taxon>Nocardiaceae</taxon>
        <taxon>Rhodococcus</taxon>
    </lineage>
</organism>
<evidence type="ECO:0000259" key="3">
    <source>
        <dbReference type="Pfam" id="PF11887"/>
    </source>
</evidence>
<accession>A0A2X4X838</accession>
<dbReference type="InterPro" id="IPR003399">
    <property type="entry name" value="Mce/MlaD"/>
</dbReference>
<evidence type="ECO:0000313" key="4">
    <source>
        <dbReference type="EMBL" id="SQI32714.1"/>
    </source>
</evidence>
<dbReference type="EMBL" id="LS483468">
    <property type="protein sequence ID" value="SQI32714.1"/>
    <property type="molecule type" value="Genomic_DNA"/>
</dbReference>
<feature type="domain" description="Mce/MlaD" evidence="2">
    <location>
        <begin position="55"/>
        <end position="129"/>
    </location>
</feature>
<feature type="transmembrane region" description="Helical" evidence="1">
    <location>
        <begin position="26"/>
        <end position="46"/>
    </location>
</feature>
<sequence>MKAARETRDVIAAIFSGRHDRNANPILLGVIGIAVVAVVMIGALALPQLTYLFRTHSYTAEFANAAGLAPNDPVYVAGVPAGRVEGMEMAGDRILVDFRIDRAQALGDRSTAEIKLKTILGKRYLSVAPAGAGELADDRIPLSRTAVPYSLDELTTDAQNVSEGLDIEALESMMQTLTDTMPSDSQYISDALAGVEATSQMLIRNDSRITSLLRSAKSLTSVVAAQSEDVSVLVRNATAVVGILAARKEALVRLIEDLRELTETTAEFLADNSGELDALLVNLESVTATLAANAANIDEILTKLPAGLRAATDASGNGNWVDVHAPAGPVPDNALCSIGVMEGCN</sequence>
<evidence type="ECO:0000256" key="1">
    <source>
        <dbReference type="SAM" id="Phobius"/>
    </source>
</evidence>
<dbReference type="PRINTS" id="PR01782">
    <property type="entry name" value="MCEVIRFACTOR"/>
</dbReference>
<dbReference type="InterPro" id="IPR005693">
    <property type="entry name" value="Mce"/>
</dbReference>
<dbReference type="RefSeq" id="WP_072705179.1">
    <property type="nucleotide sequence ID" value="NZ_JAFBBL010000001.1"/>
</dbReference>
<dbReference type="KEGG" id="rcr:NCTC10994_02309"/>
<dbReference type="PANTHER" id="PTHR33371">
    <property type="entry name" value="INTERMEMBRANE PHOSPHOLIPID TRANSPORT SYSTEM BINDING PROTEIN MLAD-RELATED"/>
    <property type="match status" value="1"/>
</dbReference>
<keyword evidence="1" id="KW-1133">Transmembrane helix</keyword>
<keyword evidence="5" id="KW-1185">Reference proteome</keyword>
<evidence type="ECO:0000259" key="2">
    <source>
        <dbReference type="Pfam" id="PF02470"/>
    </source>
</evidence>
<keyword evidence="1" id="KW-0472">Membrane</keyword>
<feature type="domain" description="Mammalian cell entry C-terminal" evidence="3">
    <location>
        <begin position="137"/>
        <end position="319"/>
    </location>
</feature>
<dbReference type="STRING" id="1219011.GCA_001895045_04086"/>
<evidence type="ECO:0000313" key="5">
    <source>
        <dbReference type="Proteomes" id="UP000249091"/>
    </source>
</evidence>
<protein>
    <submittedName>
        <fullName evidence="4">Mce family protein</fullName>
    </submittedName>
</protein>
<dbReference type="Proteomes" id="UP000249091">
    <property type="component" value="Chromosome 1"/>
</dbReference>
<reference evidence="4 5" key="1">
    <citation type="submission" date="2018-06" db="EMBL/GenBank/DDBJ databases">
        <authorList>
            <consortium name="Pathogen Informatics"/>
            <person name="Doyle S."/>
        </authorList>
    </citation>
    <scope>NUCLEOTIDE SEQUENCE [LARGE SCALE GENOMIC DNA]</scope>
    <source>
        <strain evidence="4 5">NCTC10994</strain>
    </source>
</reference>
<gene>
    <name evidence="4" type="ORF">NCTC10994_02309</name>
</gene>
<dbReference type="InterPro" id="IPR052336">
    <property type="entry name" value="MlaD_Phospholipid_Transporter"/>
</dbReference>
<dbReference type="GO" id="GO:0005576">
    <property type="term" value="C:extracellular region"/>
    <property type="evidence" value="ECO:0007669"/>
    <property type="project" value="TreeGrafter"/>
</dbReference>
<dbReference type="Pfam" id="PF02470">
    <property type="entry name" value="MlaD"/>
    <property type="match status" value="1"/>
</dbReference>
<dbReference type="AlphaFoldDB" id="A0A2X4X838"/>
<dbReference type="PANTHER" id="PTHR33371:SF18">
    <property type="entry name" value="MCE-FAMILY PROTEIN MCE3C"/>
    <property type="match status" value="1"/>
</dbReference>
<proteinExistence type="predicted"/>
<dbReference type="Pfam" id="PF11887">
    <property type="entry name" value="Mce4_CUP1"/>
    <property type="match status" value="1"/>
</dbReference>
<keyword evidence="1" id="KW-0812">Transmembrane</keyword>
<name>A0A2X4X838_9NOCA</name>